<dbReference type="InterPro" id="IPR036779">
    <property type="entry name" value="LysM_dom_sf"/>
</dbReference>
<organism evidence="3 4">
    <name type="scientific">Geochorda subterranea</name>
    <dbReference type="NCBI Taxonomy" id="3109564"/>
    <lineage>
        <taxon>Bacteria</taxon>
        <taxon>Bacillati</taxon>
        <taxon>Bacillota</taxon>
        <taxon>Limnochordia</taxon>
        <taxon>Limnochordales</taxon>
        <taxon>Geochordaceae</taxon>
        <taxon>Geochorda</taxon>
    </lineage>
</organism>
<dbReference type="PROSITE" id="PS51782">
    <property type="entry name" value="LYSM"/>
    <property type="match status" value="1"/>
</dbReference>
<dbReference type="RefSeq" id="WP_324669068.1">
    <property type="nucleotide sequence ID" value="NZ_CP141614.1"/>
</dbReference>
<dbReference type="Gene3D" id="3.10.350.10">
    <property type="entry name" value="LysM domain"/>
    <property type="match status" value="1"/>
</dbReference>
<protein>
    <submittedName>
        <fullName evidence="3">LysM domain-containing protein</fullName>
    </submittedName>
</protein>
<dbReference type="Pfam" id="PF01476">
    <property type="entry name" value="LysM"/>
    <property type="match status" value="1"/>
</dbReference>
<evidence type="ECO:0000313" key="4">
    <source>
        <dbReference type="Proteomes" id="UP001333102"/>
    </source>
</evidence>
<name>A0ABZ1BR72_9FIRM</name>
<dbReference type="SUPFAM" id="SSF54106">
    <property type="entry name" value="LysM domain"/>
    <property type="match status" value="1"/>
</dbReference>
<accession>A0ABZ1BR72</accession>
<dbReference type="CDD" id="cd00118">
    <property type="entry name" value="LysM"/>
    <property type="match status" value="1"/>
</dbReference>
<dbReference type="InterPro" id="IPR018392">
    <property type="entry name" value="LysM"/>
</dbReference>
<sequence>MAVKIRETELLLSHRLEARSVEATASGTLRLSPELPDAGTAIRWKALAAVDRVVADAETGRLEVRGSLHAWVVYAAAGSESPDPVGALYGGRLEGELTFVAGFDLPPEGVEARWEATAQVRDVDGRFRGDGRTVDVDAVVQVVAMGTVAERTTAVSHVAATAPDRIEATPANLRLNIFFQGAQRTRLAVEEAHGLDLPGGTAARLRVLDLHVEPVITGTEARQGEVEVRGETVFSLLYAIQRHAEESPPEPGGDGEEDEGVEPGAASRTTRLWDVQLAAWSSTEGWTTTIPVPGVEPGTRVRAQAQAADAVVRVLPAEGLVYITCQIDVEAQAWAVRAVPVVADIRSAGPLPVEVRKVELRLESPAGEGRRTFTAGGTVEITGTLPPVDRIVWSGVQIDSLTVRPDTGRAHVTASLTPWAYYLPYKADERATGIVFALWPGAVTLEQTVSVPDLKGEAEVRAALSSLSVEADLINRQTVEFTVSGTCAVEAWLPASQEVVAEAVAVRAAAERQPSIYLVVTQPGDTLWKLSRRYRTSAQRLLAANPALGAHEETTALPAGSRLFIVRE</sequence>
<dbReference type="EMBL" id="CP141614">
    <property type="protein sequence ID" value="WRP14698.1"/>
    <property type="molecule type" value="Genomic_DNA"/>
</dbReference>
<gene>
    <name evidence="3" type="ORF">VLY81_00570</name>
</gene>
<dbReference type="SMART" id="SM00257">
    <property type="entry name" value="LysM"/>
    <property type="match status" value="1"/>
</dbReference>
<proteinExistence type="predicted"/>
<dbReference type="Proteomes" id="UP001333102">
    <property type="component" value="Chromosome"/>
</dbReference>
<keyword evidence="4" id="KW-1185">Reference proteome</keyword>
<feature type="region of interest" description="Disordered" evidence="1">
    <location>
        <begin position="244"/>
        <end position="267"/>
    </location>
</feature>
<evidence type="ECO:0000259" key="2">
    <source>
        <dbReference type="PROSITE" id="PS51782"/>
    </source>
</evidence>
<reference evidence="4" key="1">
    <citation type="submission" date="2023-12" db="EMBL/GenBank/DDBJ databases">
        <title>Novel isolates from deep terrestrial aquifers shed light on the physiology and ecology of the class Limnochordia.</title>
        <authorList>
            <person name="Karnachuk O.V."/>
            <person name="Lukina A.P."/>
            <person name="Avakyan M.R."/>
            <person name="Kadnikov V."/>
            <person name="Begmatov S."/>
            <person name="Beletsky A.V."/>
            <person name="Mardanov A.V."/>
            <person name="Ravin N.V."/>
        </authorList>
    </citation>
    <scope>NUCLEOTIDE SEQUENCE [LARGE SCALE GENOMIC DNA]</scope>
    <source>
        <strain evidence="4">LN</strain>
    </source>
</reference>
<evidence type="ECO:0000256" key="1">
    <source>
        <dbReference type="SAM" id="MobiDB-lite"/>
    </source>
</evidence>
<evidence type="ECO:0000313" key="3">
    <source>
        <dbReference type="EMBL" id="WRP14698.1"/>
    </source>
</evidence>
<feature type="domain" description="LysM" evidence="2">
    <location>
        <begin position="517"/>
        <end position="565"/>
    </location>
</feature>